<evidence type="ECO:0008006" key="6">
    <source>
        <dbReference type="Google" id="ProtNLM"/>
    </source>
</evidence>
<dbReference type="PROSITE" id="PS50088">
    <property type="entry name" value="ANK_REPEAT"/>
    <property type="match status" value="1"/>
</dbReference>
<organism evidence="4 5">
    <name type="scientific">Trematosphaeria pertusa</name>
    <dbReference type="NCBI Taxonomy" id="390896"/>
    <lineage>
        <taxon>Eukaryota</taxon>
        <taxon>Fungi</taxon>
        <taxon>Dikarya</taxon>
        <taxon>Ascomycota</taxon>
        <taxon>Pezizomycotina</taxon>
        <taxon>Dothideomycetes</taxon>
        <taxon>Pleosporomycetidae</taxon>
        <taxon>Pleosporales</taxon>
        <taxon>Massarineae</taxon>
        <taxon>Trematosphaeriaceae</taxon>
        <taxon>Trematosphaeria</taxon>
    </lineage>
</organism>
<dbReference type="PROSITE" id="PS50297">
    <property type="entry name" value="ANK_REP_REGION"/>
    <property type="match status" value="1"/>
</dbReference>
<reference evidence="4" key="1">
    <citation type="journal article" date="2020" name="Stud. Mycol.">
        <title>101 Dothideomycetes genomes: a test case for predicting lifestyles and emergence of pathogens.</title>
        <authorList>
            <person name="Haridas S."/>
            <person name="Albert R."/>
            <person name="Binder M."/>
            <person name="Bloem J."/>
            <person name="Labutti K."/>
            <person name="Salamov A."/>
            <person name="Andreopoulos B."/>
            <person name="Baker S."/>
            <person name="Barry K."/>
            <person name="Bills G."/>
            <person name="Bluhm B."/>
            <person name="Cannon C."/>
            <person name="Castanera R."/>
            <person name="Culley D."/>
            <person name="Daum C."/>
            <person name="Ezra D."/>
            <person name="Gonzalez J."/>
            <person name="Henrissat B."/>
            <person name="Kuo A."/>
            <person name="Liang C."/>
            <person name="Lipzen A."/>
            <person name="Lutzoni F."/>
            <person name="Magnuson J."/>
            <person name="Mondo S."/>
            <person name="Nolan M."/>
            <person name="Ohm R."/>
            <person name="Pangilinan J."/>
            <person name="Park H.-J."/>
            <person name="Ramirez L."/>
            <person name="Alfaro M."/>
            <person name="Sun H."/>
            <person name="Tritt A."/>
            <person name="Yoshinaga Y."/>
            <person name="Zwiers L.-H."/>
            <person name="Turgeon B."/>
            <person name="Goodwin S."/>
            <person name="Spatafora J."/>
            <person name="Crous P."/>
            <person name="Grigoriev I."/>
        </authorList>
    </citation>
    <scope>NUCLEOTIDE SEQUENCE</scope>
    <source>
        <strain evidence="4">CBS 122368</strain>
    </source>
</reference>
<dbReference type="OrthoDB" id="3182339at2759"/>
<sequence>MTGKRSLQELIRDAGVSPVGLERQPCLPAPSQPAIISSEEDHVLARNLLVEQRRNGPKHRDPSKQLKRIFKSSKEKEKLQDTSLWEFSQDELDQALSAVIEKPSTQAGLVQAFLNLGAKVNFVEASDDKKGKAAKKPNAAARRRSTVLQRAATVRRADEVSLLASSGADQTSLDEALQAALAANDQECIRELLRHGSDINKFPNALADAVRSNDQNLVRLLLRAPKAIKAEIVSSCLPAAVQQKSEAIVSLLIGNGADPNFNGAAALSMAISQREYRLAIALVAGPIPLTPVSLQALSEPALNMPTAQDLYQFLQLLFCCGLSPGSPGLARLLVAATKRNDTALAQMLVSYGVSTDMNEAECLRNAIANANWTLADAVLATSLSPAHASIALAVVPADTPKPDRLHIVSALVSKGANGKPLERWLIRSVEDGDTPLMDLLLNAGAPLESGSNTAIQAAVARKDIRSLRTLLNARPSPRSLAQVFPLIRSGYSSSERRETVLLLLGNGAHGVEVDQALIDAVADTSSSRDITLITELVRHGANVNHNNGQAISLAVAQADRAVLQLLCGSKPSVGVTSAALPLTFDANGARRPSTLPMIEILLAHGVEEGPALQALEIAVKGGSQNLDIIQRLITADSRLLGPAFQYAIALEDVQKKAPILRHLLRLGIPQEAIDRALAPETRHVIRHHDAVILKLLLEHGASVNYNDGEALSFGVASGDVMRLLLSGKHNPSRASLTKAFRSLFHDSSVHYPPKNENDRLGIARELLSRGVDQPAIDSALRAALDTTNQDRDVVTTVELLLQHHANVNTADGTCFVFAAKRGLTIFKTLLSHHPDYRVLGPTLISSDLEEDTLVKALELCFDHGCTSEDFEANNFVAFRKPTLILALQHHSRCESLARLLLNHGCNPNTVVPGTVDPTSGEEALPALIWALAQPQKMISASVILALLDAGASPTRPAPLSEVTPITLAAREGRQDIVQALLERGADPSARDKLSRSALFYASSTSLTSVVETLSAHALRNDGSLHEAARCLQFDVAAVLVRHGHSPNFPCRLHAGRTPLGELCLNAEVANGNERTKVRQLLRLFLDNGANPKFKARNERSTIILALDNPHSALEVTEALLETEAWEGLNDEKHMFRDPSGLWYSPLKYVELVPSPSRAAHKQDLLELLRDKGCEPKYYSETAEQPAGAVGMPAPIARLADRQKEHQLSLKLAKEASDHARMLEETTHRDLLRRKQEQQDADMAAAAAASAQWQALEQQKHDFEIQRLRSAERTKRSEKAAWHNLITEQERDAAAQRLQIEDRKASAAYAQEAKMIQQRQGELEYRAGVERRALKEKEELYERNVKRQMAITQRVDESAQLHARLRQERPAIEGPQWGSVD</sequence>
<protein>
    <recommendedName>
        <fullName evidence="6">Ankyrin</fullName>
    </recommendedName>
</protein>
<dbReference type="EMBL" id="ML987189">
    <property type="protein sequence ID" value="KAF2256860.1"/>
    <property type="molecule type" value="Genomic_DNA"/>
</dbReference>
<dbReference type="Pfam" id="PF12796">
    <property type="entry name" value="Ank_2"/>
    <property type="match status" value="1"/>
</dbReference>
<evidence type="ECO:0000256" key="1">
    <source>
        <dbReference type="ARBA" id="ARBA00022737"/>
    </source>
</evidence>
<accession>A0A6A6J4R6</accession>
<dbReference type="GeneID" id="54580991"/>
<evidence type="ECO:0000313" key="5">
    <source>
        <dbReference type="Proteomes" id="UP000800094"/>
    </source>
</evidence>
<dbReference type="PANTHER" id="PTHR24198">
    <property type="entry name" value="ANKYRIN REPEAT AND PROTEIN KINASE DOMAIN-CONTAINING PROTEIN"/>
    <property type="match status" value="1"/>
</dbReference>
<dbReference type="RefSeq" id="XP_033691864.1">
    <property type="nucleotide sequence ID" value="XM_033827661.1"/>
</dbReference>
<dbReference type="Gene3D" id="1.25.40.20">
    <property type="entry name" value="Ankyrin repeat-containing domain"/>
    <property type="match status" value="4"/>
</dbReference>
<dbReference type="PANTHER" id="PTHR24198:SF165">
    <property type="entry name" value="ANKYRIN REPEAT-CONTAINING PROTEIN-RELATED"/>
    <property type="match status" value="1"/>
</dbReference>
<keyword evidence="5" id="KW-1185">Reference proteome</keyword>
<name>A0A6A6J4R6_9PLEO</name>
<dbReference type="InterPro" id="IPR036770">
    <property type="entry name" value="Ankyrin_rpt-contain_sf"/>
</dbReference>
<evidence type="ECO:0000256" key="2">
    <source>
        <dbReference type="ARBA" id="ARBA00023043"/>
    </source>
</evidence>
<gene>
    <name evidence="4" type="ORF">BU26DRAFT_513618</name>
</gene>
<feature type="repeat" description="ANK" evidence="3">
    <location>
        <begin position="960"/>
        <end position="992"/>
    </location>
</feature>
<evidence type="ECO:0000256" key="3">
    <source>
        <dbReference type="PROSITE-ProRule" id="PRU00023"/>
    </source>
</evidence>
<dbReference type="Proteomes" id="UP000800094">
    <property type="component" value="Unassembled WGS sequence"/>
</dbReference>
<dbReference type="InterPro" id="IPR002110">
    <property type="entry name" value="Ankyrin_rpt"/>
</dbReference>
<keyword evidence="2 3" id="KW-0040">ANK repeat</keyword>
<proteinExistence type="predicted"/>
<evidence type="ECO:0000313" key="4">
    <source>
        <dbReference type="EMBL" id="KAF2256860.1"/>
    </source>
</evidence>
<keyword evidence="1" id="KW-0677">Repeat</keyword>
<dbReference type="SUPFAM" id="SSF48403">
    <property type="entry name" value="Ankyrin repeat"/>
    <property type="match status" value="3"/>
</dbReference>
<dbReference type="SMART" id="SM00248">
    <property type="entry name" value="ANK"/>
    <property type="match status" value="14"/>
</dbReference>